<feature type="chain" id="PRO_5040267153" description="FAD-binding PCMH-type domain-containing protein" evidence="6">
    <location>
        <begin position="28"/>
        <end position="500"/>
    </location>
</feature>
<feature type="signal peptide" evidence="6">
    <location>
        <begin position="1"/>
        <end position="27"/>
    </location>
</feature>
<dbReference type="InterPro" id="IPR050416">
    <property type="entry name" value="FAD-linked_Oxidoreductase"/>
</dbReference>
<feature type="domain" description="FAD-binding PCMH-type" evidence="7">
    <location>
        <begin position="66"/>
        <end position="240"/>
    </location>
</feature>
<dbReference type="GO" id="GO:0071949">
    <property type="term" value="F:FAD binding"/>
    <property type="evidence" value="ECO:0007669"/>
    <property type="project" value="InterPro"/>
</dbReference>
<keyword evidence="9" id="KW-1185">Reference proteome</keyword>
<dbReference type="InterPro" id="IPR016169">
    <property type="entry name" value="FAD-bd_PCMH_sub2"/>
</dbReference>
<dbReference type="OrthoDB" id="415825at2759"/>
<dbReference type="PANTHER" id="PTHR42973">
    <property type="entry name" value="BINDING OXIDOREDUCTASE, PUTATIVE (AFU_ORTHOLOGUE AFUA_1G17690)-RELATED"/>
    <property type="match status" value="1"/>
</dbReference>
<protein>
    <recommendedName>
        <fullName evidence="7">FAD-binding PCMH-type domain-containing protein</fullName>
    </recommendedName>
</protein>
<gene>
    <name evidence="8" type="ORF">DFQ27_009829</name>
</gene>
<dbReference type="InterPro" id="IPR036318">
    <property type="entry name" value="FAD-bd_PCMH-like_sf"/>
</dbReference>
<evidence type="ECO:0000256" key="6">
    <source>
        <dbReference type="SAM" id="SignalP"/>
    </source>
</evidence>
<dbReference type="Pfam" id="PF08031">
    <property type="entry name" value="BBE"/>
    <property type="match status" value="1"/>
</dbReference>
<comment type="caution">
    <text evidence="8">The sequence shown here is derived from an EMBL/GenBank/DDBJ whole genome shotgun (WGS) entry which is preliminary data.</text>
</comment>
<keyword evidence="3" id="KW-0285">Flavoprotein</keyword>
<dbReference type="AlphaFoldDB" id="A0A9P6QE33"/>
<dbReference type="InterPro" id="IPR006094">
    <property type="entry name" value="Oxid_FAD_bind_N"/>
</dbReference>
<reference evidence="8" key="1">
    <citation type="journal article" date="2020" name="Fungal Divers.">
        <title>Resolving the Mortierellaceae phylogeny through synthesis of multi-gene phylogenetics and phylogenomics.</title>
        <authorList>
            <person name="Vandepol N."/>
            <person name="Liber J."/>
            <person name="Desiro A."/>
            <person name="Na H."/>
            <person name="Kennedy M."/>
            <person name="Barry K."/>
            <person name="Grigoriev I.V."/>
            <person name="Miller A.N."/>
            <person name="O'Donnell K."/>
            <person name="Stajich J.E."/>
            <person name="Bonito G."/>
        </authorList>
    </citation>
    <scope>NUCLEOTIDE SEQUENCE</scope>
    <source>
        <strain evidence="8">BC1065</strain>
    </source>
</reference>
<evidence type="ECO:0000256" key="5">
    <source>
        <dbReference type="ARBA" id="ARBA00023002"/>
    </source>
</evidence>
<dbReference type="SUPFAM" id="SSF56176">
    <property type="entry name" value="FAD-binding/transporter-associated domain-like"/>
    <property type="match status" value="1"/>
</dbReference>
<evidence type="ECO:0000313" key="9">
    <source>
        <dbReference type="Proteomes" id="UP000807716"/>
    </source>
</evidence>
<dbReference type="Gene3D" id="3.40.462.20">
    <property type="match status" value="1"/>
</dbReference>
<evidence type="ECO:0000259" key="7">
    <source>
        <dbReference type="PROSITE" id="PS51387"/>
    </source>
</evidence>
<evidence type="ECO:0000256" key="2">
    <source>
        <dbReference type="ARBA" id="ARBA00005466"/>
    </source>
</evidence>
<dbReference type="Proteomes" id="UP000807716">
    <property type="component" value="Unassembled WGS sequence"/>
</dbReference>
<keyword evidence="6" id="KW-0732">Signal</keyword>
<accession>A0A9P6QE33</accession>
<comment type="similarity">
    <text evidence="2">Belongs to the oxygen-dependent FAD-linked oxidoreductase family.</text>
</comment>
<dbReference type="Pfam" id="PF01565">
    <property type="entry name" value="FAD_binding_4"/>
    <property type="match status" value="1"/>
</dbReference>
<evidence type="ECO:0000256" key="3">
    <source>
        <dbReference type="ARBA" id="ARBA00022630"/>
    </source>
</evidence>
<organism evidence="8 9">
    <name type="scientific">Actinomortierella ambigua</name>
    <dbReference type="NCBI Taxonomy" id="1343610"/>
    <lineage>
        <taxon>Eukaryota</taxon>
        <taxon>Fungi</taxon>
        <taxon>Fungi incertae sedis</taxon>
        <taxon>Mucoromycota</taxon>
        <taxon>Mortierellomycotina</taxon>
        <taxon>Mortierellomycetes</taxon>
        <taxon>Mortierellales</taxon>
        <taxon>Mortierellaceae</taxon>
        <taxon>Actinomortierella</taxon>
    </lineage>
</organism>
<dbReference type="InterPro" id="IPR016166">
    <property type="entry name" value="FAD-bd_PCMH"/>
</dbReference>
<dbReference type="PROSITE" id="PS51387">
    <property type="entry name" value="FAD_PCMH"/>
    <property type="match status" value="1"/>
</dbReference>
<dbReference type="PANTHER" id="PTHR42973:SF39">
    <property type="entry name" value="FAD-BINDING PCMH-TYPE DOMAIN-CONTAINING PROTEIN"/>
    <property type="match status" value="1"/>
</dbReference>
<proteinExistence type="inferred from homology"/>
<evidence type="ECO:0000256" key="4">
    <source>
        <dbReference type="ARBA" id="ARBA00022827"/>
    </source>
</evidence>
<dbReference type="Gene3D" id="3.30.465.10">
    <property type="match status" value="1"/>
</dbReference>
<keyword evidence="5" id="KW-0560">Oxidoreductase</keyword>
<sequence length="500" mass="54548">MRLQKPSLASFALVAASWLCWTDIVAALPASTDTCMVDIKGSSNSTLTTQCSPAYETQRFAYDWNFNYHPLAIYYPSTVDDAAAAIRYAAANKISVAPRSGGHSFEAYGVGGRDGSLVIDLANFQQFSVDPVTEVATIGAGSRLGPLYTRLWNASQYLIPAGSCPTVGIGGISLGGGVGMWTRLHGATTQNVVGMTMINAKGEILEVSKTSNPDLFWALRGAGGGSFGLVTEFKVQAYKAPPVVTVIVMLYPVEKYREAIHAYGTWGATLDDGAFSVLVVSREYIELKVSYQGNTEQTKALIAPLLNMVGEPTNTTTTEGNWLDAARIGARGVDVENPDLQHRRNHRGRSLVYRNAMSEAEMDVVHSYIYNHPQPATSNKMYITFELWGGKINKPDVPSVFDYHKDVVYSIQTGILWDVPGNKPGVDCAECTKWSLDLSNALQAVYSSGDKIESYQNYMDHDLPNAMDAYFGPNLQRLIDVKNAIDPDNVFSFPQSIPLK</sequence>
<name>A0A9P6QE33_9FUNG</name>
<evidence type="ECO:0000256" key="1">
    <source>
        <dbReference type="ARBA" id="ARBA00001974"/>
    </source>
</evidence>
<dbReference type="GO" id="GO:0016491">
    <property type="term" value="F:oxidoreductase activity"/>
    <property type="evidence" value="ECO:0007669"/>
    <property type="project" value="UniProtKB-KW"/>
</dbReference>
<dbReference type="EMBL" id="JAAAJB010000095">
    <property type="protein sequence ID" value="KAG0266388.1"/>
    <property type="molecule type" value="Genomic_DNA"/>
</dbReference>
<comment type="cofactor">
    <cofactor evidence="1">
        <name>FAD</name>
        <dbReference type="ChEBI" id="CHEBI:57692"/>
    </cofactor>
</comment>
<dbReference type="InterPro" id="IPR012951">
    <property type="entry name" value="BBE"/>
</dbReference>
<evidence type="ECO:0000313" key="8">
    <source>
        <dbReference type="EMBL" id="KAG0266388.1"/>
    </source>
</evidence>
<keyword evidence="4" id="KW-0274">FAD</keyword>